<name>A0A058ZDB5_FONAL</name>
<keyword evidence="4" id="KW-0378">Hydrolase</keyword>
<dbReference type="Proteomes" id="UP000030693">
    <property type="component" value="Unassembled WGS sequence"/>
</dbReference>
<evidence type="ECO:0000256" key="1">
    <source>
        <dbReference type="ARBA" id="ARBA00004496"/>
    </source>
</evidence>
<dbReference type="GO" id="GO:0003924">
    <property type="term" value="F:GTPase activity"/>
    <property type="evidence" value="ECO:0007669"/>
    <property type="project" value="InterPro"/>
</dbReference>
<evidence type="ECO:0000256" key="2">
    <source>
        <dbReference type="ARBA" id="ARBA00022490"/>
    </source>
</evidence>
<proteinExistence type="predicted"/>
<dbReference type="GO" id="GO:0005737">
    <property type="term" value="C:cytoplasm"/>
    <property type="evidence" value="ECO:0007669"/>
    <property type="project" value="UniProtKB-SubCell"/>
</dbReference>
<dbReference type="Pfam" id="PF00009">
    <property type="entry name" value="GTP_EFTU"/>
    <property type="match status" value="1"/>
</dbReference>
<organism evidence="9">
    <name type="scientific">Fonticula alba</name>
    <name type="common">Slime mold</name>
    <dbReference type="NCBI Taxonomy" id="691883"/>
    <lineage>
        <taxon>Eukaryota</taxon>
        <taxon>Rotosphaerida</taxon>
        <taxon>Fonticulaceae</taxon>
        <taxon>Fonticula</taxon>
    </lineage>
</organism>
<protein>
    <recommendedName>
        <fullName evidence="8">Tr-type G domain-containing protein</fullName>
    </recommendedName>
</protein>
<evidence type="ECO:0000256" key="4">
    <source>
        <dbReference type="ARBA" id="ARBA00022801"/>
    </source>
</evidence>
<dbReference type="FunFam" id="3.40.50.300:FF:000204">
    <property type="entry name" value="Translation elongation factor Tu"/>
    <property type="match status" value="1"/>
</dbReference>
<evidence type="ECO:0000256" key="6">
    <source>
        <dbReference type="ARBA" id="ARBA00023134"/>
    </source>
</evidence>
<evidence type="ECO:0000256" key="3">
    <source>
        <dbReference type="ARBA" id="ARBA00022741"/>
    </source>
</evidence>
<dbReference type="OMA" id="RYLECCK"/>
<keyword evidence="6" id="KW-0342">GTP-binding</keyword>
<evidence type="ECO:0000256" key="7">
    <source>
        <dbReference type="ARBA" id="ARBA00049117"/>
    </source>
</evidence>
<dbReference type="OrthoDB" id="342024at2759"/>
<dbReference type="GeneID" id="20526500"/>
<evidence type="ECO:0000256" key="5">
    <source>
        <dbReference type="ARBA" id="ARBA00022917"/>
    </source>
</evidence>
<accession>A0A058ZDB5</accession>
<dbReference type="STRING" id="691883.A0A058ZDB5"/>
<keyword evidence="10" id="KW-1185">Reference proteome</keyword>
<evidence type="ECO:0000259" key="8">
    <source>
        <dbReference type="PROSITE" id="PS51722"/>
    </source>
</evidence>
<keyword evidence="2" id="KW-0963">Cytoplasm</keyword>
<dbReference type="PRINTS" id="PR00315">
    <property type="entry name" value="ELONGATNFCT"/>
</dbReference>
<dbReference type="SUPFAM" id="SSF52540">
    <property type="entry name" value="P-loop containing nucleoside triphosphate hydrolases"/>
    <property type="match status" value="1"/>
</dbReference>
<dbReference type="GO" id="GO:0006412">
    <property type="term" value="P:translation"/>
    <property type="evidence" value="ECO:0007669"/>
    <property type="project" value="UniProtKB-KW"/>
</dbReference>
<dbReference type="eggNOG" id="KOG0458">
    <property type="taxonomic scope" value="Eukaryota"/>
</dbReference>
<dbReference type="EMBL" id="KB932202">
    <property type="protein sequence ID" value="KCV72379.1"/>
    <property type="molecule type" value="Genomic_DNA"/>
</dbReference>
<dbReference type="InterPro" id="IPR000795">
    <property type="entry name" value="T_Tr_GTP-bd_dom"/>
</dbReference>
<evidence type="ECO:0000313" key="10">
    <source>
        <dbReference type="Proteomes" id="UP000030693"/>
    </source>
</evidence>
<dbReference type="InterPro" id="IPR027417">
    <property type="entry name" value="P-loop_NTPase"/>
</dbReference>
<evidence type="ECO:0000313" key="9">
    <source>
        <dbReference type="EMBL" id="KCV72379.1"/>
    </source>
</evidence>
<reference evidence="9" key="1">
    <citation type="submission" date="2013-04" db="EMBL/GenBank/DDBJ databases">
        <title>The Genome Sequence of Fonticula alba ATCC 38817.</title>
        <authorList>
            <consortium name="The Broad Institute Genomics Platform"/>
            <person name="Russ C."/>
            <person name="Cuomo C."/>
            <person name="Burger G."/>
            <person name="Gray M.W."/>
            <person name="Holland P.W.H."/>
            <person name="King N."/>
            <person name="Lang F.B.F."/>
            <person name="Roger A.J."/>
            <person name="Ruiz-Trillo I."/>
            <person name="Brown M."/>
            <person name="Walker B."/>
            <person name="Young S."/>
            <person name="Zeng Q."/>
            <person name="Gargeya S."/>
            <person name="Fitzgerald M."/>
            <person name="Haas B."/>
            <person name="Abouelleil A."/>
            <person name="Allen A.W."/>
            <person name="Alvarado L."/>
            <person name="Arachchi H.M."/>
            <person name="Berlin A.M."/>
            <person name="Chapman S.B."/>
            <person name="Gainer-Dewar J."/>
            <person name="Goldberg J."/>
            <person name="Griggs A."/>
            <person name="Gujja S."/>
            <person name="Hansen M."/>
            <person name="Howarth C."/>
            <person name="Imamovic A."/>
            <person name="Ireland A."/>
            <person name="Larimer J."/>
            <person name="McCowan C."/>
            <person name="Murphy C."/>
            <person name="Pearson M."/>
            <person name="Poon T.W."/>
            <person name="Priest M."/>
            <person name="Roberts A."/>
            <person name="Saif S."/>
            <person name="Shea T."/>
            <person name="Sisk P."/>
            <person name="Sykes S."/>
            <person name="Wortman J."/>
            <person name="Nusbaum C."/>
            <person name="Birren B."/>
        </authorList>
    </citation>
    <scope>NUCLEOTIDE SEQUENCE [LARGE SCALE GENOMIC DNA]</scope>
    <source>
        <strain evidence="9">ATCC 38817</strain>
    </source>
</reference>
<keyword evidence="3" id="KW-0547">Nucleotide-binding</keyword>
<dbReference type="Gene3D" id="3.40.50.300">
    <property type="entry name" value="P-loop containing nucleotide triphosphate hydrolases"/>
    <property type="match status" value="1"/>
</dbReference>
<sequence length="287" mass="31088">MAGASRNATHPPVNVIVSGHVDSGKSTLTGHLLHLLGVVSTEEINRMKAESTGSKMGSFCYAWVSDSSATEREHGVTTDISVNRFVTDHRLVTIIDSPGHRDFIPNMIAGANQAQSALMILDASIGNFEAGFMRGGQTREHLQLMASLGVKSIILVVNKMDKVDWCRDRFNFIRKSILKYVQGVGFTSGVVVPCSGFQGDNLMTRVDPATVPGSDWYKGPTLIEAIDRLPPLQPDIRQPVRLVVRDTLEASSRGILRIQAQILGGFISTGDQLLFLPAIETGTVTGM</sequence>
<dbReference type="AlphaFoldDB" id="A0A058ZDB5"/>
<comment type="subcellular location">
    <subcellularLocation>
        <location evidence="1">Cytoplasm</location>
    </subcellularLocation>
</comment>
<dbReference type="PANTHER" id="PTHR23115">
    <property type="entry name" value="TRANSLATION FACTOR"/>
    <property type="match status" value="1"/>
</dbReference>
<dbReference type="GO" id="GO:0005525">
    <property type="term" value="F:GTP binding"/>
    <property type="evidence" value="ECO:0007669"/>
    <property type="project" value="UniProtKB-KW"/>
</dbReference>
<dbReference type="RefSeq" id="XP_009493957.1">
    <property type="nucleotide sequence ID" value="XM_009495682.1"/>
</dbReference>
<feature type="domain" description="Tr-type G" evidence="8">
    <location>
        <begin position="10"/>
        <end position="235"/>
    </location>
</feature>
<comment type="catalytic activity">
    <reaction evidence="7">
        <text>GTP + H2O = GDP + phosphate + H(+)</text>
        <dbReference type="Rhea" id="RHEA:19669"/>
        <dbReference type="ChEBI" id="CHEBI:15377"/>
        <dbReference type="ChEBI" id="CHEBI:15378"/>
        <dbReference type="ChEBI" id="CHEBI:37565"/>
        <dbReference type="ChEBI" id="CHEBI:43474"/>
        <dbReference type="ChEBI" id="CHEBI:58189"/>
    </reaction>
    <physiologicalReaction direction="left-to-right" evidence="7">
        <dbReference type="Rhea" id="RHEA:19670"/>
    </physiologicalReaction>
</comment>
<keyword evidence="5" id="KW-0648">Protein biosynthesis</keyword>
<gene>
    <name evidence="9" type="ORF">H696_01775</name>
</gene>
<dbReference type="InterPro" id="IPR050100">
    <property type="entry name" value="TRAFAC_GTPase_members"/>
</dbReference>
<dbReference type="PROSITE" id="PS51722">
    <property type="entry name" value="G_TR_2"/>
    <property type="match status" value="1"/>
</dbReference>